<reference evidence="1 2" key="1">
    <citation type="journal article" date="2011" name="J. Bacteriol.">
        <title>Complete genome sequence of the hemotrophic Mycoplasma suis strain KI3806.</title>
        <authorList>
            <person name="Oehlerking J."/>
            <person name="Kube M."/>
            <person name="Felder K.M."/>
            <person name="Matter D."/>
            <person name="Wittenbrink M.M."/>
            <person name="Schwarzenbach S."/>
            <person name="Kramer M.M."/>
            <person name="Hoelzle K."/>
            <person name="Hoelzle L.E."/>
        </authorList>
    </citation>
    <scope>NUCLEOTIDE SEQUENCE [LARGE SCALE GENOMIC DNA]</scope>
    <source>
        <strain evidence="2">KI_3806</strain>
    </source>
</reference>
<dbReference type="HOGENOM" id="CLU_1576786_0_0_14"/>
<accession>F0V297</accession>
<dbReference type="KEGG" id="msk:MSUIS_06850"/>
<dbReference type="EMBL" id="FQ790233">
    <property type="protein sequence ID" value="CBZ40778.1"/>
    <property type="molecule type" value="Genomic_DNA"/>
</dbReference>
<dbReference type="AlphaFoldDB" id="F0V297"/>
<evidence type="ECO:0000313" key="1">
    <source>
        <dbReference type="EMBL" id="CBZ40778.1"/>
    </source>
</evidence>
<dbReference type="RefSeq" id="WP_013609379.1">
    <property type="nucleotide sequence ID" value="NC_015153.1"/>
</dbReference>
<sequence>MKNKEWQSVIPEEQEQLLKSQNSSNGQSQDSQQQVKTNWRDFFNGFWILCHFAYRDVFKVEIGSVFYLLGSTLIDISQWKWEWESIERSIKNMENKLQERIKETLKFLAFLNVAGKLKREQMKKQNNGEGDNQQNKQPYSITRNAIKWANYVYDESSSKPEPSSS</sequence>
<proteinExistence type="predicted"/>
<organism evidence="1 2">
    <name type="scientific">Mycoplasma suis (strain KI_3806)</name>
    <dbReference type="NCBI Taxonomy" id="708248"/>
    <lineage>
        <taxon>Bacteria</taxon>
        <taxon>Bacillati</taxon>
        <taxon>Mycoplasmatota</taxon>
        <taxon>Mollicutes</taxon>
        <taxon>Mycoplasmataceae</taxon>
        <taxon>Mycoplasma</taxon>
    </lineage>
</organism>
<name>F0V297_MYCS3</name>
<gene>
    <name evidence="1" type="ORF">MSUIS_06850</name>
</gene>
<protein>
    <submittedName>
        <fullName evidence="1">Uncharacterized protein</fullName>
    </submittedName>
</protein>
<dbReference type="Proteomes" id="UP000008645">
    <property type="component" value="Chromosome"/>
</dbReference>
<evidence type="ECO:0000313" key="2">
    <source>
        <dbReference type="Proteomes" id="UP000008645"/>
    </source>
</evidence>